<dbReference type="InterPro" id="IPR000426">
    <property type="entry name" value="Proteasome_asu_N"/>
</dbReference>
<evidence type="ECO:0000313" key="4">
    <source>
        <dbReference type="EMBL" id="KAF7678805.1"/>
    </source>
</evidence>
<dbReference type="Pfam" id="PF00227">
    <property type="entry name" value="Proteasome"/>
    <property type="match status" value="1"/>
</dbReference>
<evidence type="ECO:0000259" key="3">
    <source>
        <dbReference type="SMART" id="SM00948"/>
    </source>
</evidence>
<dbReference type="PROSITE" id="PS51475">
    <property type="entry name" value="PROTEASOME_ALPHA_2"/>
    <property type="match status" value="1"/>
</dbReference>
<organism evidence="4 5">
    <name type="scientific">Astathelohania contejeani</name>
    <dbReference type="NCBI Taxonomy" id="164912"/>
    <lineage>
        <taxon>Eukaryota</taxon>
        <taxon>Fungi</taxon>
        <taxon>Fungi incertae sedis</taxon>
        <taxon>Microsporidia</taxon>
        <taxon>Astathelohaniidae</taxon>
        <taxon>Astathelohania</taxon>
    </lineage>
</organism>
<dbReference type="InterPro" id="IPR050115">
    <property type="entry name" value="Proteasome_alpha"/>
</dbReference>
<dbReference type="PANTHER" id="PTHR11599">
    <property type="entry name" value="PROTEASOME SUBUNIT ALPHA/BETA"/>
    <property type="match status" value="1"/>
</dbReference>
<keyword evidence="1 2" id="KW-0647">Proteasome</keyword>
<dbReference type="InterPro" id="IPR001353">
    <property type="entry name" value="Proteasome_sua/b"/>
</dbReference>
<name>A0ABQ7HVQ9_9MICR</name>
<sequence length="225" mass="25305">MSSTKEDVNTYSPDGRIYQIEYAMKAMNLGTTTLAICTEDSIIICSERKLVSKLQVETVRKHHRIYDHIALAFSGISGDARTITKKAREYCLNHLLLYGQPAPIEGLLRHLSRLSLKFGEKDDNKRIFSRPFGASILLASYEDGPKLYMLDPSGSYRRYKAKAIGSAHEAVENQFSRIKDVKSGLSILGEVMKDKISKENVEVAIINKNGVKICSENEIEEFLNL</sequence>
<dbReference type="Gene3D" id="3.60.20.10">
    <property type="entry name" value="Glutamine Phosphoribosylpyrophosphate, subunit 1, domain 1"/>
    <property type="match status" value="1"/>
</dbReference>
<dbReference type="InterPro" id="IPR029055">
    <property type="entry name" value="Ntn_hydrolases_N"/>
</dbReference>
<dbReference type="Pfam" id="PF10584">
    <property type="entry name" value="Proteasome_A_N"/>
    <property type="match status" value="1"/>
</dbReference>
<evidence type="ECO:0000256" key="2">
    <source>
        <dbReference type="PROSITE-ProRule" id="PRU00808"/>
    </source>
</evidence>
<gene>
    <name evidence="4" type="primary">PUP2</name>
    <name evidence="4" type="ORF">TCON_2556</name>
</gene>
<accession>A0ABQ7HVQ9</accession>
<dbReference type="SUPFAM" id="SSF56235">
    <property type="entry name" value="N-terminal nucleophile aminohydrolases (Ntn hydrolases)"/>
    <property type="match status" value="1"/>
</dbReference>
<dbReference type="GO" id="GO:0000502">
    <property type="term" value="C:proteasome complex"/>
    <property type="evidence" value="ECO:0007669"/>
    <property type="project" value="UniProtKB-KW"/>
</dbReference>
<dbReference type="InterPro" id="IPR023332">
    <property type="entry name" value="Proteasome_alpha-type"/>
</dbReference>
<protein>
    <submittedName>
        <fullName evidence="4">Proteasome subunit alpha type-5</fullName>
    </submittedName>
</protein>
<dbReference type="EMBL" id="SBIQ01000364">
    <property type="protein sequence ID" value="KAF7678805.1"/>
    <property type="molecule type" value="Genomic_DNA"/>
</dbReference>
<comment type="caution">
    <text evidence="4">The sequence shown here is derived from an EMBL/GenBank/DDBJ whole genome shotgun (WGS) entry which is preliminary data.</text>
</comment>
<evidence type="ECO:0000256" key="1">
    <source>
        <dbReference type="ARBA" id="ARBA00022942"/>
    </source>
</evidence>
<dbReference type="Proteomes" id="UP001516464">
    <property type="component" value="Unassembled WGS sequence"/>
</dbReference>
<reference evidence="4 5" key="1">
    <citation type="submission" date="2019-01" db="EMBL/GenBank/DDBJ databases">
        <title>Genomes sequencing and comparative genomics of infectious freshwater microsporidia, Cucumispora dikerogammari and Thelohania contejeani.</title>
        <authorList>
            <person name="Cormier A."/>
            <person name="Giraud I."/>
            <person name="Wattier R."/>
            <person name="Teixeira M."/>
            <person name="Grandjean F."/>
            <person name="Rigaud T."/>
            <person name="Cordaux R."/>
        </authorList>
    </citation>
    <scope>NUCLEOTIDE SEQUENCE [LARGE SCALE GENOMIC DNA]</scope>
    <source>
        <strain evidence="4">T1</strain>
        <tissue evidence="4">Spores</tissue>
    </source>
</reference>
<dbReference type="SMART" id="SM00948">
    <property type="entry name" value="Proteasome_A_N"/>
    <property type="match status" value="1"/>
</dbReference>
<feature type="domain" description="Proteasome alpha-type subunits" evidence="3">
    <location>
        <begin position="4"/>
        <end position="26"/>
    </location>
</feature>
<proteinExistence type="inferred from homology"/>
<comment type="similarity">
    <text evidence="2">Belongs to the peptidase T1A family.</text>
</comment>
<evidence type="ECO:0000313" key="5">
    <source>
        <dbReference type="Proteomes" id="UP001516464"/>
    </source>
</evidence>
<keyword evidence="5" id="KW-1185">Reference proteome</keyword>